<dbReference type="AlphaFoldDB" id="A0A081AC59"/>
<evidence type="ECO:0000313" key="1">
    <source>
        <dbReference type="EMBL" id="ETO76470.1"/>
    </source>
</evidence>
<sequence length="144" mass="16774">MLLGYRPGLDKTVAGILCHQVAVLHQFTSDLSRYATKSRPVGAVPVFLRRLASVLSEYAYQRVRREWDLLNTVMNSARCTKSDQERKWNVYSNSHVYICDDIQWTCICIFHSSIKLPCQHLLLIARDDFNWQKFLNLQYFSDGV</sequence>
<proteinExistence type="predicted"/>
<evidence type="ECO:0008006" key="3">
    <source>
        <dbReference type="Google" id="ProtNLM"/>
    </source>
</evidence>
<name>A0A081AC59_PHYNI</name>
<gene>
    <name evidence="1" type="ORF">F444_08132</name>
</gene>
<evidence type="ECO:0000313" key="2">
    <source>
        <dbReference type="Proteomes" id="UP000028582"/>
    </source>
</evidence>
<dbReference type="EMBL" id="ANJA01001533">
    <property type="protein sequence ID" value="ETO76470.1"/>
    <property type="molecule type" value="Genomic_DNA"/>
</dbReference>
<accession>A0A081AC59</accession>
<reference evidence="1 2" key="1">
    <citation type="submission" date="2013-11" db="EMBL/GenBank/DDBJ databases">
        <title>The Genome Sequence of Phytophthora parasitica P1976.</title>
        <authorList>
            <consortium name="The Broad Institute Genomics Platform"/>
            <person name="Russ C."/>
            <person name="Tyler B."/>
            <person name="Panabieres F."/>
            <person name="Shan W."/>
            <person name="Tripathy S."/>
            <person name="Grunwald N."/>
            <person name="Machado M."/>
            <person name="Johnson C.S."/>
            <person name="Walker B."/>
            <person name="Young S."/>
            <person name="Zeng Q."/>
            <person name="Gargeya S."/>
            <person name="Fitzgerald M."/>
            <person name="Haas B."/>
            <person name="Abouelleil A."/>
            <person name="Allen A.W."/>
            <person name="Alvarado L."/>
            <person name="Arachchi H.M."/>
            <person name="Berlin A.M."/>
            <person name="Chapman S.B."/>
            <person name="Gainer-Dewar J."/>
            <person name="Goldberg J."/>
            <person name="Griggs A."/>
            <person name="Gujja S."/>
            <person name="Hansen M."/>
            <person name="Howarth C."/>
            <person name="Imamovic A."/>
            <person name="Ireland A."/>
            <person name="Larimer J."/>
            <person name="McCowan C."/>
            <person name="Murphy C."/>
            <person name="Pearson M."/>
            <person name="Poon T.W."/>
            <person name="Priest M."/>
            <person name="Roberts A."/>
            <person name="Saif S."/>
            <person name="Shea T."/>
            <person name="Sisk P."/>
            <person name="Sykes S."/>
            <person name="Wortman J."/>
            <person name="Nusbaum C."/>
            <person name="Birren B."/>
        </authorList>
    </citation>
    <scope>NUCLEOTIDE SEQUENCE [LARGE SCALE GENOMIC DNA]</scope>
    <source>
        <strain evidence="1 2">P1976</strain>
    </source>
</reference>
<protein>
    <recommendedName>
        <fullName evidence="3">SWIM-type domain-containing protein</fullName>
    </recommendedName>
</protein>
<dbReference type="Proteomes" id="UP000028582">
    <property type="component" value="Unassembled WGS sequence"/>
</dbReference>
<organism evidence="1 2">
    <name type="scientific">Phytophthora nicotianae P1976</name>
    <dbReference type="NCBI Taxonomy" id="1317066"/>
    <lineage>
        <taxon>Eukaryota</taxon>
        <taxon>Sar</taxon>
        <taxon>Stramenopiles</taxon>
        <taxon>Oomycota</taxon>
        <taxon>Peronosporomycetes</taxon>
        <taxon>Peronosporales</taxon>
        <taxon>Peronosporaceae</taxon>
        <taxon>Phytophthora</taxon>
    </lineage>
</organism>
<comment type="caution">
    <text evidence="1">The sequence shown here is derived from an EMBL/GenBank/DDBJ whole genome shotgun (WGS) entry which is preliminary data.</text>
</comment>